<keyword evidence="7 9" id="KW-0234">DNA repair</keyword>
<evidence type="ECO:0000256" key="7">
    <source>
        <dbReference type="ARBA" id="ARBA00023204"/>
    </source>
</evidence>
<evidence type="ECO:0000256" key="10">
    <source>
        <dbReference type="SAM" id="Coils"/>
    </source>
</evidence>
<comment type="caution">
    <text evidence="12">The sequence shown here is derived from an EMBL/GenBank/DDBJ whole genome shotgun (WGS) entry which is preliminary data.</text>
</comment>
<gene>
    <name evidence="12" type="primary">recN</name>
    <name evidence="12" type="ORF">DOFOFD_09970</name>
</gene>
<evidence type="ECO:0000256" key="1">
    <source>
        <dbReference type="ARBA" id="ARBA00003618"/>
    </source>
</evidence>
<evidence type="ECO:0000256" key="9">
    <source>
        <dbReference type="PIRNR" id="PIRNR003128"/>
    </source>
</evidence>
<dbReference type="Gene3D" id="3.40.50.300">
    <property type="entry name" value="P-loop containing nucleotide triphosphate hydrolases"/>
    <property type="match status" value="2"/>
</dbReference>
<dbReference type="PIRSF" id="PIRSF003128">
    <property type="entry name" value="RecN"/>
    <property type="match status" value="1"/>
</dbReference>
<dbReference type="InterPro" id="IPR003395">
    <property type="entry name" value="RecF/RecN/SMC_N"/>
</dbReference>
<dbReference type="InterPro" id="IPR027417">
    <property type="entry name" value="P-loop_NTPase"/>
</dbReference>
<keyword evidence="4" id="KW-0547">Nucleotide-binding</keyword>
<dbReference type="RefSeq" id="WP_394820166.1">
    <property type="nucleotide sequence ID" value="NZ_JAWJZY010000004.1"/>
</dbReference>
<dbReference type="PANTHER" id="PTHR11059:SF0">
    <property type="entry name" value="DNA REPAIR PROTEIN RECN"/>
    <property type="match status" value="1"/>
</dbReference>
<protein>
    <recommendedName>
        <fullName evidence="3 9">DNA repair protein RecN</fullName>
    </recommendedName>
    <alternativeName>
        <fullName evidence="8 9">Recombination protein N</fullName>
    </alternativeName>
</protein>
<evidence type="ECO:0000256" key="6">
    <source>
        <dbReference type="ARBA" id="ARBA00022840"/>
    </source>
</evidence>
<proteinExistence type="inferred from homology"/>
<evidence type="ECO:0000256" key="4">
    <source>
        <dbReference type="ARBA" id="ARBA00022741"/>
    </source>
</evidence>
<name>A0ABU7U3B8_9PROT</name>
<evidence type="ECO:0000256" key="2">
    <source>
        <dbReference type="ARBA" id="ARBA00009441"/>
    </source>
</evidence>
<feature type="coiled-coil region" evidence="10">
    <location>
        <begin position="169"/>
        <end position="233"/>
    </location>
</feature>
<keyword evidence="6" id="KW-0067">ATP-binding</keyword>
<comment type="similarity">
    <text evidence="2 9">Belongs to the RecN family.</text>
</comment>
<dbReference type="PANTHER" id="PTHR11059">
    <property type="entry name" value="DNA REPAIR PROTEIN RECN"/>
    <property type="match status" value="1"/>
</dbReference>
<keyword evidence="5 9" id="KW-0227">DNA damage</keyword>
<organism evidence="12 13">
    <name type="scientific">Sorlinia euscelidii</name>
    <dbReference type="NCBI Taxonomy" id="3081148"/>
    <lineage>
        <taxon>Bacteria</taxon>
        <taxon>Pseudomonadati</taxon>
        <taxon>Pseudomonadota</taxon>
        <taxon>Alphaproteobacteria</taxon>
        <taxon>Acetobacterales</taxon>
        <taxon>Acetobacteraceae</taxon>
        <taxon>Sorlinia</taxon>
    </lineage>
</organism>
<dbReference type="SUPFAM" id="SSF52540">
    <property type="entry name" value="P-loop containing nucleoside triphosphate hydrolases"/>
    <property type="match status" value="1"/>
</dbReference>
<reference evidence="12 13" key="1">
    <citation type="submission" date="2023-10" db="EMBL/GenBank/DDBJ databases">
        <title>Sorlinia euscelidii gen. nov., sp. nov., an acetic acid bacteria isolated from the gut of Euscelidius variegatus emitter.</title>
        <authorList>
            <person name="Michoud G."/>
            <person name="Marasco R."/>
            <person name="Seferji K."/>
            <person name="Gonella E."/>
            <person name="Garuglieri E."/>
            <person name="Alma A."/>
            <person name="Mapelli F."/>
            <person name="Borin S."/>
            <person name="Daffonchio D."/>
            <person name="Crotti E."/>
        </authorList>
    </citation>
    <scope>NUCLEOTIDE SEQUENCE [LARGE SCALE GENOMIC DNA]</scope>
    <source>
        <strain evidence="12 13">EV16P</strain>
    </source>
</reference>
<evidence type="ECO:0000313" key="12">
    <source>
        <dbReference type="EMBL" id="MEE8659332.1"/>
    </source>
</evidence>
<feature type="domain" description="RecF/RecN/SMC N-terminal" evidence="11">
    <location>
        <begin position="13"/>
        <end position="525"/>
    </location>
</feature>
<dbReference type="Proteomes" id="UP001312908">
    <property type="component" value="Unassembled WGS sequence"/>
</dbReference>
<dbReference type="InterPro" id="IPR004604">
    <property type="entry name" value="DNA_recomb/repair_RecN"/>
</dbReference>
<dbReference type="NCBIfam" id="TIGR00634">
    <property type="entry name" value="recN"/>
    <property type="match status" value="1"/>
</dbReference>
<dbReference type="Pfam" id="PF02463">
    <property type="entry name" value="SMC_N"/>
    <property type="match status" value="1"/>
</dbReference>
<evidence type="ECO:0000256" key="8">
    <source>
        <dbReference type="ARBA" id="ARBA00033408"/>
    </source>
</evidence>
<evidence type="ECO:0000256" key="3">
    <source>
        <dbReference type="ARBA" id="ARBA00021315"/>
    </source>
</evidence>
<sequence>MLTQVSIRDVVLIEKLDLKFANGLTVFTGETGAGKSILLDSLGLALGDRARAGLVRHGAAQASVSATFEIHESHPAFTLLQEHGVDIAPDEEPLILRRVVSIDGKSRAFISDRAVSSALLKRLGALLVEIQGQHEQITLTDTSLHRDLLDHFRIPTDLLAQVAASYNAYHAAQSAAEMAEAGLKAAREEEAWLRQSVSDLATLAPQEAEEEELVSERTNLQREERQIEAVNAALAELNPRDRRNHSPATALRAASRALSRLAMAESDAASPASPRLAQGQEVIIALEKAEEAVAEVETLLSRLAQESELDTAQLEATEERLFALRATARKHHVSVAELPQFLADLQARLSTLDIGELELARLHQNVRDTRRAFDEAATRLSNARQEAALALKTAIETEFRPLKLERARFEVAIQPLPEAEWSVRGKERISFLIATNPGQTPGPMGKVASGGELSRIMLALKVVLAARSDMTTLVFDEVDAGVGGATAAAIGERLSDIAKNVQVFSVTHSPQIAAKADHHYRIVKNVSKDRTGTMAHRLHPEERREELARMLAGEKVTEAARGAADSLLGQGK</sequence>
<dbReference type="CDD" id="cd03241">
    <property type="entry name" value="ABC_RecN"/>
    <property type="match status" value="2"/>
</dbReference>
<evidence type="ECO:0000259" key="11">
    <source>
        <dbReference type="Pfam" id="PF02463"/>
    </source>
</evidence>
<comment type="function">
    <text evidence="1 9">May be involved in recombinational repair of damaged DNA.</text>
</comment>
<dbReference type="EMBL" id="JAWJZY010000004">
    <property type="protein sequence ID" value="MEE8659332.1"/>
    <property type="molecule type" value="Genomic_DNA"/>
</dbReference>
<evidence type="ECO:0000256" key="5">
    <source>
        <dbReference type="ARBA" id="ARBA00022763"/>
    </source>
</evidence>
<keyword evidence="13" id="KW-1185">Reference proteome</keyword>
<keyword evidence="10" id="KW-0175">Coiled coil</keyword>
<evidence type="ECO:0000313" key="13">
    <source>
        <dbReference type="Proteomes" id="UP001312908"/>
    </source>
</evidence>
<accession>A0ABU7U3B8</accession>